<feature type="region of interest" description="Disordered" evidence="2">
    <location>
        <begin position="1"/>
        <end position="54"/>
    </location>
</feature>
<name>A0A8H3DX44_9AGAM</name>
<protein>
    <recommendedName>
        <fullName evidence="3">C2H2-type domain-containing protein</fullName>
    </recommendedName>
</protein>
<dbReference type="Gene3D" id="3.30.160.60">
    <property type="entry name" value="Classic Zinc Finger"/>
    <property type="match status" value="1"/>
</dbReference>
<keyword evidence="1" id="KW-0862">Zinc</keyword>
<keyword evidence="1" id="KW-0479">Metal-binding</keyword>
<dbReference type="Proteomes" id="UP000663827">
    <property type="component" value="Unassembled WGS sequence"/>
</dbReference>
<evidence type="ECO:0000259" key="3">
    <source>
        <dbReference type="PROSITE" id="PS50157"/>
    </source>
</evidence>
<evidence type="ECO:0000256" key="2">
    <source>
        <dbReference type="SAM" id="MobiDB-lite"/>
    </source>
</evidence>
<dbReference type="InterPro" id="IPR013087">
    <property type="entry name" value="Znf_C2H2_type"/>
</dbReference>
<dbReference type="PROSITE" id="PS50157">
    <property type="entry name" value="ZINC_FINGER_C2H2_2"/>
    <property type="match status" value="1"/>
</dbReference>
<dbReference type="SUPFAM" id="SSF57667">
    <property type="entry name" value="beta-beta-alpha zinc fingers"/>
    <property type="match status" value="1"/>
</dbReference>
<feature type="compositionally biased region" description="Basic and acidic residues" evidence="2">
    <location>
        <begin position="1"/>
        <end position="18"/>
    </location>
</feature>
<gene>
    <name evidence="4" type="ORF">RDB_LOCUS25056</name>
</gene>
<proteinExistence type="predicted"/>
<accession>A0A8H3DX44</accession>
<feature type="domain" description="C2H2-type" evidence="3">
    <location>
        <begin position="260"/>
        <end position="289"/>
    </location>
</feature>
<comment type="caution">
    <text evidence="4">The sequence shown here is derived from an EMBL/GenBank/DDBJ whole genome shotgun (WGS) entry which is preliminary data.</text>
</comment>
<dbReference type="InterPro" id="IPR036236">
    <property type="entry name" value="Znf_C2H2_sf"/>
</dbReference>
<feature type="compositionally biased region" description="Low complexity" evidence="2">
    <location>
        <begin position="41"/>
        <end position="54"/>
    </location>
</feature>
<dbReference type="AlphaFoldDB" id="A0A8H3DX44"/>
<sequence length="327" mass="36332">MIPKEEHINGNMHEEGADKHKRLWVKTENLGTQHDEDQEVSSPSETSASSAPDTPACKGYMIESDFVEEFLGKCYYFVAPIQPGQCLSEFAVFSLSPDRRMVSLVDANSSFHHHHIDRSFGPVVYFTIGDLWYQWNIQYNTLSTPPSDQFGTGSSVPGLNLSIVQLYRNIEEAKALVDSLQDVNLPALANLGLGSPPLTNSNTSSPPNIADVPPAFTGVHLFGSSPREGYFGASPSREKIDRWVDDSVKTDQAVRDKEHLKCPETGCNNSSRRPHALKTHLYTHYRIKPYACTRCDISVLTEANLARHMKNGGYTCKTYKVPGTNLP</sequence>
<organism evidence="4 5">
    <name type="scientific">Rhizoctonia solani</name>
    <dbReference type="NCBI Taxonomy" id="456999"/>
    <lineage>
        <taxon>Eukaryota</taxon>
        <taxon>Fungi</taxon>
        <taxon>Dikarya</taxon>
        <taxon>Basidiomycota</taxon>
        <taxon>Agaricomycotina</taxon>
        <taxon>Agaricomycetes</taxon>
        <taxon>Cantharellales</taxon>
        <taxon>Ceratobasidiaceae</taxon>
        <taxon>Rhizoctonia</taxon>
    </lineage>
</organism>
<evidence type="ECO:0000256" key="1">
    <source>
        <dbReference type="PROSITE-ProRule" id="PRU00042"/>
    </source>
</evidence>
<evidence type="ECO:0000313" key="5">
    <source>
        <dbReference type="Proteomes" id="UP000663827"/>
    </source>
</evidence>
<dbReference type="SMART" id="SM00355">
    <property type="entry name" value="ZnF_C2H2"/>
    <property type="match status" value="2"/>
</dbReference>
<dbReference type="GO" id="GO:0008270">
    <property type="term" value="F:zinc ion binding"/>
    <property type="evidence" value="ECO:0007669"/>
    <property type="project" value="UniProtKB-KW"/>
</dbReference>
<reference evidence="4" key="1">
    <citation type="submission" date="2021-01" db="EMBL/GenBank/DDBJ databases">
        <authorList>
            <person name="Kaushik A."/>
        </authorList>
    </citation>
    <scope>NUCLEOTIDE SEQUENCE</scope>
    <source>
        <strain evidence="4">AG5</strain>
    </source>
</reference>
<dbReference type="EMBL" id="CAJNJQ010000506">
    <property type="protein sequence ID" value="CAE7082819.1"/>
    <property type="molecule type" value="Genomic_DNA"/>
</dbReference>
<keyword evidence="1" id="KW-0863">Zinc-finger</keyword>
<evidence type="ECO:0000313" key="4">
    <source>
        <dbReference type="EMBL" id="CAE7082819.1"/>
    </source>
</evidence>